<evidence type="ECO:0000259" key="6">
    <source>
        <dbReference type="PROSITE" id="PS50055"/>
    </source>
</evidence>
<dbReference type="InterPro" id="IPR016130">
    <property type="entry name" value="Tyr_Pase_AS"/>
</dbReference>
<dbReference type="AlphaFoldDB" id="A0AAD9JLS7"/>
<accession>A0AAD9JLS7</accession>
<dbReference type="SMART" id="SM00404">
    <property type="entry name" value="PTPc_motif"/>
    <property type="match status" value="2"/>
</dbReference>
<reference evidence="8" key="1">
    <citation type="journal article" date="2023" name="Mol. Biol. Evol.">
        <title>Third-Generation Sequencing Reveals the Adaptive Role of the Epigenome in Three Deep-Sea Polychaetes.</title>
        <authorList>
            <person name="Perez M."/>
            <person name="Aroh O."/>
            <person name="Sun Y."/>
            <person name="Lan Y."/>
            <person name="Juniper S.K."/>
            <person name="Young C.R."/>
            <person name="Angers B."/>
            <person name="Qian P.Y."/>
        </authorList>
    </citation>
    <scope>NUCLEOTIDE SEQUENCE</scope>
    <source>
        <strain evidence="8">R07B-5</strain>
    </source>
</reference>
<dbReference type="EMBL" id="JAODUO010002070">
    <property type="protein sequence ID" value="KAK2155461.1"/>
    <property type="molecule type" value="Genomic_DNA"/>
</dbReference>
<comment type="similarity">
    <text evidence="1">Belongs to the protein-tyrosine phosphatase family.</text>
</comment>
<dbReference type="PANTHER" id="PTHR19134:SF562">
    <property type="entry name" value="PROTEIN-TYROSINE-PHOSPHATASE"/>
    <property type="match status" value="1"/>
</dbReference>
<dbReference type="PROSITE" id="PS50056">
    <property type="entry name" value="TYR_PHOSPHATASE_2"/>
    <property type="match status" value="2"/>
</dbReference>
<gene>
    <name evidence="8" type="ORF">NP493_2072g00003</name>
</gene>
<dbReference type="CDD" id="cd00047">
    <property type="entry name" value="PTPc"/>
    <property type="match status" value="1"/>
</dbReference>
<dbReference type="PRINTS" id="PR00700">
    <property type="entry name" value="PRTYPHPHTASE"/>
</dbReference>
<dbReference type="PROSITE" id="PS00383">
    <property type="entry name" value="TYR_PHOSPHATASE_1"/>
    <property type="match status" value="1"/>
</dbReference>
<proteinExistence type="inferred from homology"/>
<dbReference type="Proteomes" id="UP001209878">
    <property type="component" value="Unassembled WGS sequence"/>
</dbReference>
<evidence type="ECO:0000256" key="1">
    <source>
        <dbReference type="ARBA" id="ARBA00009580"/>
    </source>
</evidence>
<evidence type="ECO:0000256" key="4">
    <source>
        <dbReference type="ARBA" id="ARBA00022912"/>
    </source>
</evidence>
<dbReference type="InterPro" id="IPR050348">
    <property type="entry name" value="Protein-Tyr_Phosphatase"/>
</dbReference>
<dbReference type="SMART" id="SM00194">
    <property type="entry name" value="PTPc"/>
    <property type="match status" value="2"/>
</dbReference>
<feature type="domain" description="Tyrosine-protein phosphatase" evidence="6">
    <location>
        <begin position="52"/>
        <end position="327"/>
    </location>
</feature>
<dbReference type="PANTHER" id="PTHR19134">
    <property type="entry name" value="RECEPTOR-TYPE TYROSINE-PROTEIN PHOSPHATASE"/>
    <property type="match status" value="1"/>
</dbReference>
<sequence>MATDRPTAAPTVLNHGNTCERSHPSQTDGSTVVQVAALQAYIAKRDRTQDGFALEFRNIPNETSSMHVSKHPASWSRNRYRNLWTYDHNRMLLDTDDDDPSDYINASYITVSGLSVGPVSGGLVCGLGYKGRAYVAAQGPIQTTIGDTWRMIWQLKTNRVVMLTKLFHCGMNVCEMYWPSSIGSSKDYGKFAVTTLECDIYSDYTVRTFLVTYQGQSRQITHFHFTAWVDEGVPTSTHPLLAFRRLVRSFDDRSTGPIIVHCSGGVGRTGTFIALDSLLDMGQAEGKVDIFTFACHLRTERMDMVETYASIVHLDQYVFLHHALLDGFQTGHLAYPVSQYPDVYRRLCLDDEHMTELKTQFQSFRRMNGYLLTQMPLPDTAVDFWHLVYDHKCPTIITLLEVNSQRTYWPGEEVSMKSYGKLTVTRLSEHTSSMEDVVERDFSVCITTKPKNTHKVKAVPADVRLAKKTDRLPSSTSTLLSLIEQVNWPVSEDDHTGPVILQSMDGASRSGLFCAASHLLGSLTVDQYVDVFHSAQHVRNKWPQAIDSLEEYKFLHRLAAEYLSQQST</sequence>
<dbReference type="GO" id="GO:0004725">
    <property type="term" value="F:protein tyrosine phosphatase activity"/>
    <property type="evidence" value="ECO:0007669"/>
    <property type="project" value="InterPro"/>
</dbReference>
<evidence type="ECO:0000259" key="7">
    <source>
        <dbReference type="PROSITE" id="PS50056"/>
    </source>
</evidence>
<keyword evidence="4" id="KW-0904">Protein phosphatase</keyword>
<dbReference type="Gene3D" id="3.90.190.10">
    <property type="entry name" value="Protein tyrosine phosphatase superfamily"/>
    <property type="match status" value="2"/>
</dbReference>
<dbReference type="PROSITE" id="PS50055">
    <property type="entry name" value="TYR_PHOSPHATASE_PTP"/>
    <property type="match status" value="2"/>
</dbReference>
<feature type="region of interest" description="Disordered" evidence="5">
    <location>
        <begin position="1"/>
        <end position="28"/>
    </location>
</feature>
<dbReference type="InterPro" id="IPR003595">
    <property type="entry name" value="Tyr_Pase_cat"/>
</dbReference>
<evidence type="ECO:0000256" key="5">
    <source>
        <dbReference type="SAM" id="MobiDB-lite"/>
    </source>
</evidence>
<evidence type="ECO:0000256" key="3">
    <source>
        <dbReference type="ARBA" id="ARBA00022801"/>
    </source>
</evidence>
<comment type="caution">
    <text evidence="8">The sequence shown here is derived from an EMBL/GenBank/DDBJ whole genome shotgun (WGS) entry which is preliminary data.</text>
</comment>
<evidence type="ECO:0000313" key="9">
    <source>
        <dbReference type="Proteomes" id="UP001209878"/>
    </source>
</evidence>
<feature type="domain" description="Tyrosine specific protein phosphatases" evidence="7">
    <location>
        <begin position="241"/>
        <end position="312"/>
    </location>
</feature>
<dbReference type="Pfam" id="PF00102">
    <property type="entry name" value="Y_phosphatase"/>
    <property type="match status" value="2"/>
</dbReference>
<dbReference type="InterPro" id="IPR029021">
    <property type="entry name" value="Prot-tyrosine_phosphatase-like"/>
</dbReference>
<name>A0AAD9JLS7_RIDPI</name>
<keyword evidence="3" id="KW-0378">Hydrolase</keyword>
<dbReference type="InterPro" id="IPR000242">
    <property type="entry name" value="PTP_cat"/>
</dbReference>
<evidence type="ECO:0000313" key="8">
    <source>
        <dbReference type="EMBL" id="KAK2155461.1"/>
    </source>
</evidence>
<feature type="domain" description="Tyrosine-protein phosphatase" evidence="6">
    <location>
        <begin position="341"/>
        <end position="562"/>
    </location>
</feature>
<dbReference type="SUPFAM" id="SSF52799">
    <property type="entry name" value="(Phosphotyrosine protein) phosphatases II"/>
    <property type="match status" value="2"/>
</dbReference>
<evidence type="ECO:0000256" key="2">
    <source>
        <dbReference type="ARBA" id="ARBA00013064"/>
    </source>
</evidence>
<feature type="domain" description="Tyrosine specific protein phosphatases" evidence="7">
    <location>
        <begin position="480"/>
        <end position="553"/>
    </location>
</feature>
<organism evidence="8 9">
    <name type="scientific">Ridgeia piscesae</name>
    <name type="common">Tubeworm</name>
    <dbReference type="NCBI Taxonomy" id="27915"/>
    <lineage>
        <taxon>Eukaryota</taxon>
        <taxon>Metazoa</taxon>
        <taxon>Spiralia</taxon>
        <taxon>Lophotrochozoa</taxon>
        <taxon>Annelida</taxon>
        <taxon>Polychaeta</taxon>
        <taxon>Sedentaria</taxon>
        <taxon>Canalipalpata</taxon>
        <taxon>Sabellida</taxon>
        <taxon>Siboglinidae</taxon>
        <taxon>Ridgeia</taxon>
    </lineage>
</organism>
<dbReference type="InterPro" id="IPR000387">
    <property type="entry name" value="Tyr_Pase_dom"/>
</dbReference>
<keyword evidence="9" id="KW-1185">Reference proteome</keyword>
<dbReference type="EC" id="3.1.3.48" evidence="2"/>
<protein>
    <recommendedName>
        <fullName evidence="2">protein-tyrosine-phosphatase</fullName>
        <ecNumber evidence="2">3.1.3.48</ecNumber>
    </recommendedName>
</protein>